<dbReference type="Proteomes" id="UP000214720">
    <property type="component" value="Unassembled WGS sequence"/>
</dbReference>
<dbReference type="AlphaFoldDB" id="A0A226WXF6"/>
<proteinExistence type="predicted"/>
<evidence type="ECO:0000313" key="1">
    <source>
        <dbReference type="EMBL" id="OXC75477.1"/>
    </source>
</evidence>
<organism evidence="1 2">
    <name type="scientific">Caballeronia sordidicola</name>
    <name type="common">Burkholderia sordidicola</name>
    <dbReference type="NCBI Taxonomy" id="196367"/>
    <lineage>
        <taxon>Bacteria</taxon>
        <taxon>Pseudomonadati</taxon>
        <taxon>Pseudomonadota</taxon>
        <taxon>Betaproteobacteria</taxon>
        <taxon>Burkholderiales</taxon>
        <taxon>Burkholderiaceae</taxon>
        <taxon>Caballeronia</taxon>
    </lineage>
</organism>
<dbReference type="OrthoDB" id="8549440at2"/>
<evidence type="ECO:0000313" key="2">
    <source>
        <dbReference type="Proteomes" id="UP000214720"/>
    </source>
</evidence>
<comment type="caution">
    <text evidence="1">The sequence shown here is derived from an EMBL/GenBank/DDBJ whole genome shotgun (WGS) entry which is preliminary data.</text>
</comment>
<sequence length="128" mass="13258">MAHVISDANVGGGGEDRRREELTLQVTDASGQPISAKCALTNDKGDWSTTAPGTVKVLRSAGDLTIACSKDGSNMHTLVVSAGTTQIQPKHFQFQGDSDSDEDAITVPYYNAALPLNLAGAPASQAAN</sequence>
<protein>
    <submittedName>
        <fullName evidence="1">Uncharacterized protein</fullName>
    </submittedName>
</protein>
<accession>A0A226WXF6</accession>
<dbReference type="EMBL" id="MTHB01000171">
    <property type="protein sequence ID" value="OXC75477.1"/>
    <property type="molecule type" value="Genomic_DNA"/>
</dbReference>
<gene>
    <name evidence="1" type="ORF">BSU04_26680</name>
</gene>
<reference evidence="2" key="1">
    <citation type="submission" date="2017-01" db="EMBL/GenBank/DDBJ databases">
        <title>Genome Analysis of Deinococcus marmoris KOPRI26562.</title>
        <authorList>
            <person name="Kim J.H."/>
            <person name="Oh H.-M."/>
        </authorList>
    </citation>
    <scope>NUCLEOTIDE SEQUENCE [LARGE SCALE GENOMIC DNA]</scope>
    <source>
        <strain evidence="2">PAMC 26633</strain>
    </source>
</reference>
<dbReference type="RefSeq" id="WP_089163160.1">
    <property type="nucleotide sequence ID" value="NZ_MTHB01000171.1"/>
</dbReference>
<name>A0A226WXF6_CABSO</name>